<sequence length="379" mass="41010">MAPARDFVRRWIRSDDHYYWLTSYLAARQLQRPTCRIVAITMLGLSVIPLILMLSDRGPTGTVNRLLAVAVSIFSVAMAALWLRPSWPSRLQSQSCVVVGSICIAIACLIEAHPVLGMMGTGSFIVLSAFAALFHDNRLLAVIWVVGAATLVTLAGRFVDVDPFVTVSAVALFVLTNVFVVFVCRSVIGLIDRTFHHSELETLTGLLTRDAFIDRAATMVAARDRSDDRFVAVIAVSMDSFSLLTAMNGTAGANEARVTIGHRLTETLRRDAVLAHVGESEYLIADTFTTADASVLTDRLQQVVITAPFRLSASIGVVTTPVRPLAGLPPHDIVEELIAIATTNMYTARRAGGQRTEATSCPPLTSTDNVDDLDLDDAP</sequence>
<evidence type="ECO:0000259" key="3">
    <source>
        <dbReference type="PROSITE" id="PS50887"/>
    </source>
</evidence>
<protein>
    <submittedName>
        <fullName evidence="4">Diguanylate cyclase</fullName>
        <ecNumber evidence="4">2.7.7.65</ecNumber>
    </submittedName>
</protein>
<evidence type="ECO:0000256" key="1">
    <source>
        <dbReference type="SAM" id="MobiDB-lite"/>
    </source>
</evidence>
<dbReference type="PANTHER" id="PTHR33121">
    <property type="entry name" value="CYCLIC DI-GMP PHOSPHODIESTERASE PDEF"/>
    <property type="match status" value="1"/>
</dbReference>
<evidence type="ECO:0000313" key="4">
    <source>
        <dbReference type="EMBL" id="MCP9273269.1"/>
    </source>
</evidence>
<dbReference type="Pfam" id="PF00990">
    <property type="entry name" value="GGDEF"/>
    <property type="match status" value="1"/>
</dbReference>
<keyword evidence="2" id="KW-1133">Transmembrane helix</keyword>
<dbReference type="PANTHER" id="PTHR33121:SF79">
    <property type="entry name" value="CYCLIC DI-GMP PHOSPHODIESTERASE PDED-RELATED"/>
    <property type="match status" value="1"/>
</dbReference>
<comment type="caution">
    <text evidence="4">The sequence shown here is derived from an EMBL/GenBank/DDBJ whole genome shotgun (WGS) entry which is preliminary data.</text>
</comment>
<dbReference type="SUPFAM" id="SSF55073">
    <property type="entry name" value="Nucleotide cyclase"/>
    <property type="match status" value="1"/>
</dbReference>
<dbReference type="Proteomes" id="UP001651690">
    <property type="component" value="Unassembled WGS sequence"/>
</dbReference>
<evidence type="ECO:0000313" key="5">
    <source>
        <dbReference type="Proteomes" id="UP001651690"/>
    </source>
</evidence>
<dbReference type="PROSITE" id="PS50887">
    <property type="entry name" value="GGDEF"/>
    <property type="match status" value="1"/>
</dbReference>
<reference evidence="4 5" key="1">
    <citation type="submission" date="2022-06" db="EMBL/GenBank/DDBJ databases">
        <title>Mycolicibacterium sp. CAU 1645 isolated from seawater.</title>
        <authorList>
            <person name="Kim W."/>
        </authorList>
    </citation>
    <scope>NUCLEOTIDE SEQUENCE [LARGE SCALE GENOMIC DNA]</scope>
    <source>
        <strain evidence="4 5">CAU 1645</strain>
    </source>
</reference>
<dbReference type="InterPro" id="IPR050706">
    <property type="entry name" value="Cyclic-di-GMP_PDE-like"/>
</dbReference>
<dbReference type="EMBL" id="JANDBD010000005">
    <property type="protein sequence ID" value="MCP9273269.1"/>
    <property type="molecule type" value="Genomic_DNA"/>
</dbReference>
<dbReference type="SMART" id="SM00267">
    <property type="entry name" value="GGDEF"/>
    <property type="match status" value="1"/>
</dbReference>
<feature type="transmembrane region" description="Helical" evidence="2">
    <location>
        <begin position="95"/>
        <end position="112"/>
    </location>
</feature>
<feature type="domain" description="GGDEF" evidence="3">
    <location>
        <begin position="229"/>
        <end position="361"/>
    </location>
</feature>
<feature type="transmembrane region" description="Helical" evidence="2">
    <location>
        <begin position="141"/>
        <end position="159"/>
    </location>
</feature>
<gene>
    <name evidence="4" type="ORF">NM203_13845</name>
</gene>
<feature type="transmembrane region" description="Helical" evidence="2">
    <location>
        <begin position="66"/>
        <end position="83"/>
    </location>
</feature>
<keyword evidence="5" id="KW-1185">Reference proteome</keyword>
<keyword evidence="4" id="KW-0548">Nucleotidyltransferase</keyword>
<keyword evidence="2" id="KW-0472">Membrane</keyword>
<feature type="compositionally biased region" description="Polar residues" evidence="1">
    <location>
        <begin position="356"/>
        <end position="368"/>
    </location>
</feature>
<keyword evidence="4" id="KW-0808">Transferase</keyword>
<feature type="compositionally biased region" description="Acidic residues" evidence="1">
    <location>
        <begin position="369"/>
        <end position="379"/>
    </location>
</feature>
<dbReference type="InterPro" id="IPR029787">
    <property type="entry name" value="Nucleotide_cyclase"/>
</dbReference>
<dbReference type="EC" id="2.7.7.65" evidence="4"/>
<dbReference type="Gene3D" id="3.30.70.270">
    <property type="match status" value="1"/>
</dbReference>
<dbReference type="InterPro" id="IPR043128">
    <property type="entry name" value="Rev_trsase/Diguanyl_cyclase"/>
</dbReference>
<name>A0ABT1M4W3_9MYCO</name>
<feature type="region of interest" description="Disordered" evidence="1">
    <location>
        <begin position="351"/>
        <end position="379"/>
    </location>
</feature>
<proteinExistence type="predicted"/>
<dbReference type="RefSeq" id="WP_255060559.1">
    <property type="nucleotide sequence ID" value="NZ_JANDBD010000005.1"/>
</dbReference>
<feature type="transmembrane region" description="Helical" evidence="2">
    <location>
        <begin position="37"/>
        <end position="54"/>
    </location>
</feature>
<dbReference type="GO" id="GO:0052621">
    <property type="term" value="F:diguanylate cyclase activity"/>
    <property type="evidence" value="ECO:0007669"/>
    <property type="project" value="UniProtKB-EC"/>
</dbReference>
<accession>A0ABT1M4W3</accession>
<feature type="transmembrane region" description="Helical" evidence="2">
    <location>
        <begin position="165"/>
        <end position="188"/>
    </location>
</feature>
<dbReference type="InterPro" id="IPR000160">
    <property type="entry name" value="GGDEF_dom"/>
</dbReference>
<organism evidence="4 5">
    <name type="scientific">Mycolicibacterium arenosum</name>
    <dbReference type="NCBI Taxonomy" id="2952157"/>
    <lineage>
        <taxon>Bacteria</taxon>
        <taxon>Bacillati</taxon>
        <taxon>Actinomycetota</taxon>
        <taxon>Actinomycetes</taxon>
        <taxon>Mycobacteriales</taxon>
        <taxon>Mycobacteriaceae</taxon>
        <taxon>Mycolicibacterium</taxon>
    </lineage>
</organism>
<evidence type="ECO:0000256" key="2">
    <source>
        <dbReference type="SAM" id="Phobius"/>
    </source>
</evidence>
<keyword evidence="2" id="KW-0812">Transmembrane</keyword>